<dbReference type="PROSITE" id="PS50022">
    <property type="entry name" value="FA58C_3"/>
    <property type="match status" value="1"/>
</dbReference>
<accession>A0A412FV78</accession>
<comment type="caution">
    <text evidence="2">The sequence shown here is derived from an EMBL/GenBank/DDBJ whole genome shotgun (WGS) entry which is preliminary data.</text>
</comment>
<dbReference type="InterPro" id="IPR008979">
    <property type="entry name" value="Galactose-bd-like_sf"/>
</dbReference>
<dbReference type="Pfam" id="PF00754">
    <property type="entry name" value="F5_F8_type_C"/>
    <property type="match status" value="1"/>
</dbReference>
<dbReference type="InterPro" id="IPR000421">
    <property type="entry name" value="FA58C"/>
</dbReference>
<dbReference type="SUPFAM" id="SSF49785">
    <property type="entry name" value="Galactose-binding domain-like"/>
    <property type="match status" value="1"/>
</dbReference>
<dbReference type="AlphaFoldDB" id="A0A412FV78"/>
<feature type="domain" description="F5/8 type C" evidence="1">
    <location>
        <begin position="31"/>
        <end position="124"/>
    </location>
</feature>
<protein>
    <recommendedName>
        <fullName evidence="1">F5/8 type C domain-containing protein</fullName>
    </recommendedName>
</protein>
<gene>
    <name evidence="2" type="ORF">DWY26_09200</name>
</gene>
<proteinExistence type="predicted"/>
<evidence type="ECO:0000259" key="1">
    <source>
        <dbReference type="PROSITE" id="PS50022"/>
    </source>
</evidence>
<dbReference type="EMBL" id="QRUO01000007">
    <property type="protein sequence ID" value="RGR71979.1"/>
    <property type="molecule type" value="Genomic_DNA"/>
</dbReference>
<dbReference type="Proteomes" id="UP000284205">
    <property type="component" value="Unassembled WGS sequence"/>
</dbReference>
<sequence>MFSIGKISFSLFVPVLTFVRNGKWEVYILGSDGKSVSRESWKVIYADSEETEKGNYTADKVFDLQESTYWKTVDKISYPHQIVIDLGEKQKITGFRYLPRAEKGAPGQIRKYKIYIYQTVLNFR</sequence>
<dbReference type="Gene3D" id="2.60.120.260">
    <property type="entry name" value="Galactose-binding domain-like"/>
    <property type="match status" value="1"/>
</dbReference>
<reference evidence="2 3" key="1">
    <citation type="submission" date="2018-08" db="EMBL/GenBank/DDBJ databases">
        <title>A genome reference for cultivated species of the human gut microbiota.</title>
        <authorList>
            <person name="Zou Y."/>
            <person name="Xue W."/>
            <person name="Luo G."/>
        </authorList>
    </citation>
    <scope>NUCLEOTIDE SEQUENCE [LARGE SCALE GENOMIC DNA]</scope>
    <source>
        <strain evidence="2 3">AF24-29LB</strain>
    </source>
</reference>
<evidence type="ECO:0000313" key="3">
    <source>
        <dbReference type="Proteomes" id="UP000284205"/>
    </source>
</evidence>
<name>A0A412FV78_9BACE</name>
<evidence type="ECO:0000313" key="2">
    <source>
        <dbReference type="EMBL" id="RGR71979.1"/>
    </source>
</evidence>
<organism evidence="2 3">
    <name type="scientific">Bacteroides caccae</name>
    <dbReference type="NCBI Taxonomy" id="47678"/>
    <lineage>
        <taxon>Bacteria</taxon>
        <taxon>Pseudomonadati</taxon>
        <taxon>Bacteroidota</taxon>
        <taxon>Bacteroidia</taxon>
        <taxon>Bacteroidales</taxon>
        <taxon>Bacteroidaceae</taxon>
        <taxon>Bacteroides</taxon>
    </lineage>
</organism>